<evidence type="ECO:0000313" key="4">
    <source>
        <dbReference type="EMBL" id="MXP37218.1"/>
    </source>
</evidence>
<evidence type="ECO:0000313" key="6">
    <source>
        <dbReference type="Proteomes" id="UP000548685"/>
    </source>
</evidence>
<reference evidence="3 6" key="2">
    <citation type="submission" date="2020-08" db="EMBL/GenBank/DDBJ databases">
        <title>Genomic Encyclopedia of Type Strains, Phase IV (KMG-IV): sequencing the most valuable type-strain genomes for metagenomic binning, comparative biology and taxonomic classification.</title>
        <authorList>
            <person name="Goeker M."/>
        </authorList>
    </citation>
    <scope>NUCLEOTIDE SEQUENCE [LARGE SCALE GENOMIC DNA]</scope>
    <source>
        <strain evidence="3 6">DSM 8510</strain>
    </source>
</reference>
<dbReference type="InterPro" id="IPR036733">
    <property type="entry name" value="B_transposit_C_sf"/>
</dbReference>
<dbReference type="InterPro" id="IPR049945">
    <property type="entry name" value="AAA_22"/>
</dbReference>
<name>A0A6I4UFJ8_9SPHN</name>
<dbReference type="InterPro" id="IPR010982">
    <property type="entry name" value="Lambda_DNA-bd_dom_sf"/>
</dbReference>
<dbReference type="OrthoDB" id="8456465at2"/>
<gene>
    <name evidence="3" type="ORF">FHS52_001097</name>
    <name evidence="4" type="ORF">GRI59_01160</name>
</gene>
<dbReference type="GO" id="GO:0016887">
    <property type="term" value="F:ATP hydrolysis activity"/>
    <property type="evidence" value="ECO:0007669"/>
    <property type="project" value="InterPro"/>
</dbReference>
<dbReference type="EMBL" id="WTYB01000001">
    <property type="protein sequence ID" value="MXP37218.1"/>
    <property type="molecule type" value="Genomic_DNA"/>
</dbReference>
<dbReference type="Gene3D" id="1.10.260.40">
    <property type="entry name" value="lambda repressor-like DNA-binding domains"/>
    <property type="match status" value="1"/>
</dbReference>
<dbReference type="AlphaFoldDB" id="A0A6I4UFJ8"/>
<dbReference type="Proteomes" id="UP000548685">
    <property type="component" value="Unassembled WGS sequence"/>
</dbReference>
<dbReference type="PANTHER" id="PTHR35894">
    <property type="entry name" value="GENERAL SECRETION PATHWAY PROTEIN A-RELATED"/>
    <property type="match status" value="1"/>
</dbReference>
<accession>A0A6I4UFJ8</accession>
<dbReference type="GO" id="GO:0003677">
    <property type="term" value="F:DNA binding"/>
    <property type="evidence" value="ECO:0007669"/>
    <property type="project" value="InterPro"/>
</dbReference>
<dbReference type="Pfam" id="PF13401">
    <property type="entry name" value="AAA_22"/>
    <property type="match status" value="1"/>
</dbReference>
<dbReference type="SUPFAM" id="SSF52540">
    <property type="entry name" value="P-loop containing nucleoside triphosphate hydrolases"/>
    <property type="match status" value="1"/>
</dbReference>
<proteinExistence type="predicted"/>
<protein>
    <submittedName>
        <fullName evidence="4">AAA family ATPase</fullName>
    </submittedName>
</protein>
<feature type="domain" description="B transposition protein C-terminal" evidence="1">
    <location>
        <begin position="237"/>
        <end position="314"/>
    </location>
</feature>
<evidence type="ECO:0000259" key="2">
    <source>
        <dbReference type="Pfam" id="PF13401"/>
    </source>
</evidence>
<reference evidence="4 5" key="1">
    <citation type="submission" date="2019-12" db="EMBL/GenBank/DDBJ databases">
        <title>Genomic-based taxomic classification of the family Erythrobacteraceae.</title>
        <authorList>
            <person name="Xu L."/>
        </authorList>
    </citation>
    <scope>NUCLEOTIDE SEQUENCE [LARGE SCALE GENOMIC DNA]</scope>
    <source>
        <strain evidence="4 5">JCM 10282</strain>
    </source>
</reference>
<keyword evidence="6" id="KW-1185">Reference proteome</keyword>
<dbReference type="Gene3D" id="1.10.1180.10">
    <property type="entry name" value="B transposition protein, C-terminal domain"/>
    <property type="match status" value="1"/>
</dbReference>
<dbReference type="InterPro" id="IPR009084">
    <property type="entry name" value="B_transpositn_C"/>
</dbReference>
<dbReference type="InterPro" id="IPR027417">
    <property type="entry name" value="P-loop_NTPase"/>
</dbReference>
<dbReference type="PANTHER" id="PTHR35894:SF5">
    <property type="entry name" value="MU-LIKE PROPHAGE FLUMU DNA TRANSPOSITION PROTEIN B"/>
    <property type="match status" value="1"/>
</dbReference>
<feature type="domain" description="ORC1/DEAH AAA+ ATPase" evidence="2">
    <location>
        <begin position="115"/>
        <end position="221"/>
    </location>
</feature>
<comment type="caution">
    <text evidence="4">The sequence shown here is derived from an EMBL/GenBank/DDBJ whole genome shotgun (WGS) entry which is preliminary data.</text>
</comment>
<dbReference type="InterPro" id="IPR052026">
    <property type="entry name" value="ExeA_AAA_ATPase_DNA-bind"/>
</dbReference>
<evidence type="ECO:0000259" key="1">
    <source>
        <dbReference type="Pfam" id="PF09077"/>
    </source>
</evidence>
<evidence type="ECO:0000313" key="5">
    <source>
        <dbReference type="Proteomes" id="UP000430021"/>
    </source>
</evidence>
<evidence type="ECO:0000313" key="3">
    <source>
        <dbReference type="EMBL" id="MBB3775154.1"/>
    </source>
</evidence>
<dbReference type="GO" id="GO:0006313">
    <property type="term" value="P:DNA transposition"/>
    <property type="evidence" value="ECO:0007669"/>
    <property type="project" value="InterPro"/>
</dbReference>
<dbReference type="Pfam" id="PF09077">
    <property type="entry name" value="Phage-MuB_C"/>
    <property type="match status" value="1"/>
</dbReference>
<dbReference type="EMBL" id="JACICE010000001">
    <property type="protein sequence ID" value="MBB3775154.1"/>
    <property type="molecule type" value="Genomic_DNA"/>
</dbReference>
<organism evidence="4 5">
    <name type="scientific">Erythrobacter ramosus</name>
    <dbReference type="NCBI Taxonomy" id="35811"/>
    <lineage>
        <taxon>Bacteria</taxon>
        <taxon>Pseudomonadati</taxon>
        <taxon>Pseudomonadota</taxon>
        <taxon>Alphaproteobacteria</taxon>
        <taxon>Sphingomonadales</taxon>
        <taxon>Erythrobacteraceae</taxon>
        <taxon>Erythrobacter/Porphyrobacter group</taxon>
        <taxon>Erythrobacter</taxon>
    </lineage>
</organism>
<dbReference type="Proteomes" id="UP000430021">
    <property type="component" value="Unassembled WGS sequence"/>
</dbReference>
<sequence>MINVKDLPVDVEEMRLWIVGHREMTDPPVPWAQLSRETGIPAGTLQPFCAGTYQGNNENIARRLFQFMQSVEAKEKRQQSLPVNPGFIETETSQRLMMLLEIAHMGRITVGATGPGTGKTKTVREYAERAGMVWTATMKPSTNRLLPMILEVHKALKLDPRRLSTADASRIVIERVRGRKGLLVIDEANFLGIEGIEEIRNWHDETGVGVCFLGNEELLARIETGRHRDQFARLNRRIAMRHVQRLPTRTDVAQFCDGWQITQPDIRAYLEKIALTPDSGGLGECQQLIEAGSMLAAADDESRGLSLSDLREAQMYRATRWIRA</sequence>
<dbReference type="RefSeq" id="WP_160759374.1">
    <property type="nucleotide sequence ID" value="NZ_BAAADZ010000002.1"/>
</dbReference>